<dbReference type="EC" id="3.1.1.11" evidence="2"/>
<dbReference type="AlphaFoldDB" id="A0A840DBD9"/>
<dbReference type="SUPFAM" id="SSF81853">
    <property type="entry name" value="Family 10 polysaccharide lyase"/>
    <property type="match status" value="1"/>
</dbReference>
<gene>
    <name evidence="2" type="ORF">GGR06_003780</name>
</gene>
<proteinExistence type="predicted"/>
<evidence type="ECO:0000313" key="3">
    <source>
        <dbReference type="Proteomes" id="UP000560658"/>
    </source>
</evidence>
<dbReference type="NCBIfam" id="TIGR02474">
    <property type="entry name" value="pec_lyase"/>
    <property type="match status" value="1"/>
</dbReference>
<sequence>MKKITFVFLTFFALSQLSAQETENYTQQKNYKEWVRIAPKFEDSFFQTKEARRIGDNVLLYQQTTGGWPKNIYMPAELDKKAYAAVLKDQKNVNESTIDNNATTTEIQYLARLFQATQDNKYKEAVLKGIQYLLDAQYPNGGWPQFYPRPTGYYIQITYNDNAMVRVLNQLREIYENKAPYTFLSDKIREQARTSFDKGIECILNTQVRQNGKLTVWCAQHDRETLEPCKARAYELPSLSGQESDNIVLLLLSLPSPSERIINSIEGSIEWFKRSEIKGLQKEFFTNSDGKKDYRMVPCENCPPLWARFYDLETNRPFFCDRDGVKRYDLSEIGIERRTGYSWYNSDGSKVLQKYEQWKKKLDKK</sequence>
<dbReference type="RefSeq" id="WP_183209435.1">
    <property type="nucleotide sequence ID" value="NZ_JACIER010000020.1"/>
</dbReference>
<protein>
    <submittedName>
        <fullName evidence="2">Pectinesterase</fullName>
        <ecNumber evidence="2">3.1.1.11</ecNumber>
    </submittedName>
</protein>
<dbReference type="Gene3D" id="1.50.10.20">
    <property type="match status" value="1"/>
</dbReference>
<dbReference type="GO" id="GO:0030599">
    <property type="term" value="F:pectinesterase activity"/>
    <property type="evidence" value="ECO:0007669"/>
    <property type="project" value="UniProtKB-EC"/>
</dbReference>
<organism evidence="2 3">
    <name type="scientific">Bacteroides reticulotermitis</name>
    <dbReference type="NCBI Taxonomy" id="1133319"/>
    <lineage>
        <taxon>Bacteria</taxon>
        <taxon>Pseudomonadati</taxon>
        <taxon>Bacteroidota</taxon>
        <taxon>Bacteroidia</taxon>
        <taxon>Bacteroidales</taxon>
        <taxon>Bacteroidaceae</taxon>
        <taxon>Bacteroides</taxon>
    </lineage>
</organism>
<keyword evidence="3" id="KW-1185">Reference proteome</keyword>
<reference evidence="2" key="1">
    <citation type="submission" date="2020-08" db="EMBL/GenBank/DDBJ databases">
        <title>Genomic Encyclopedia of Type Strains, Phase IV (KMG-IV): sequencing the most valuable type-strain genomes for metagenomic binning, comparative biology and taxonomic classification.</title>
        <authorList>
            <person name="Goeker M."/>
        </authorList>
    </citation>
    <scope>NUCLEOTIDE SEQUENCE [LARGE SCALE GENOMIC DNA]</scope>
    <source>
        <strain evidence="2">DSM 105720</strain>
    </source>
</reference>
<comment type="caution">
    <text evidence="2">The sequence shown here is derived from an EMBL/GenBank/DDBJ whole genome shotgun (WGS) entry which is preliminary data.</text>
</comment>
<accession>A0A840DBD9</accession>
<feature type="signal peptide" evidence="1">
    <location>
        <begin position="1"/>
        <end position="19"/>
    </location>
</feature>
<feature type="chain" id="PRO_5032941619" evidence="1">
    <location>
        <begin position="20"/>
        <end position="365"/>
    </location>
</feature>
<evidence type="ECO:0000313" key="2">
    <source>
        <dbReference type="EMBL" id="MBB4045955.1"/>
    </source>
</evidence>
<name>A0A840DBD9_9BACE</name>
<dbReference type="InterPro" id="IPR012669">
    <property type="entry name" value="Pectate_lyase"/>
</dbReference>
<keyword evidence="1" id="KW-0732">Signal</keyword>
<keyword evidence="2" id="KW-0378">Hydrolase</keyword>
<evidence type="ECO:0000256" key="1">
    <source>
        <dbReference type="SAM" id="SignalP"/>
    </source>
</evidence>
<dbReference type="Proteomes" id="UP000560658">
    <property type="component" value="Unassembled WGS sequence"/>
</dbReference>
<dbReference type="Pfam" id="PF09492">
    <property type="entry name" value="Pec_lyase"/>
    <property type="match status" value="1"/>
</dbReference>
<dbReference type="EMBL" id="JACIER010000020">
    <property type="protein sequence ID" value="MBB4045955.1"/>
    <property type="molecule type" value="Genomic_DNA"/>
</dbReference>